<gene>
    <name evidence="2" type="ORF">LCGC14_0697150</name>
</gene>
<evidence type="ECO:0008006" key="3">
    <source>
        <dbReference type="Google" id="ProtNLM"/>
    </source>
</evidence>
<accession>A0A0F9QIU9</accession>
<dbReference type="EMBL" id="LAZR01001474">
    <property type="protein sequence ID" value="KKN44020.1"/>
    <property type="molecule type" value="Genomic_DNA"/>
</dbReference>
<protein>
    <recommendedName>
        <fullName evidence="3">Phage portal protein</fullName>
    </recommendedName>
</protein>
<sequence length="385" mass="43581">MGFFNRDRASKYTKNVYVPSILKMAAVDYSNPKHRLKRLDEDPIAGNLVLKTAELITARPPLFLDKNDNELDETRNTWEDNQYNNLFKEVIESTRTHGYIVCEVLKKPINDRTWIIHDSSDIQTIKYKDLQIESYKILPILEGGVETSLIHAPVARELSPDKVIHYYVGRYDRSLQGLAIIRRCWHALVRFTEIFESMAMYDSRIGNGILLIIVDPEQYTQELDSLHNAVANINNRRYMILKTSAEGNPPDMKFLGSSAPIDFPTDLETCLKIVAGASGFPVRYLIGDPKGALSAAGEDTIAVWENLKSIFGEYKGFIRKIISWQEDGEALNEKIAKIEFDDGGHLPEEGAVLKSKEEGGGMDKDKDSLTPTDIIRQKKELRGIS</sequence>
<organism evidence="2">
    <name type="scientific">marine sediment metagenome</name>
    <dbReference type="NCBI Taxonomy" id="412755"/>
    <lineage>
        <taxon>unclassified sequences</taxon>
        <taxon>metagenomes</taxon>
        <taxon>ecological metagenomes</taxon>
    </lineage>
</organism>
<feature type="region of interest" description="Disordered" evidence="1">
    <location>
        <begin position="343"/>
        <end position="373"/>
    </location>
</feature>
<comment type="caution">
    <text evidence="2">The sequence shown here is derived from an EMBL/GenBank/DDBJ whole genome shotgun (WGS) entry which is preliminary data.</text>
</comment>
<feature type="compositionally biased region" description="Basic and acidic residues" evidence="1">
    <location>
        <begin position="354"/>
        <end position="368"/>
    </location>
</feature>
<dbReference type="AlphaFoldDB" id="A0A0F9QIU9"/>
<evidence type="ECO:0000256" key="1">
    <source>
        <dbReference type="SAM" id="MobiDB-lite"/>
    </source>
</evidence>
<name>A0A0F9QIU9_9ZZZZ</name>
<proteinExistence type="predicted"/>
<reference evidence="2" key="1">
    <citation type="journal article" date="2015" name="Nature">
        <title>Complex archaea that bridge the gap between prokaryotes and eukaryotes.</title>
        <authorList>
            <person name="Spang A."/>
            <person name="Saw J.H."/>
            <person name="Jorgensen S.L."/>
            <person name="Zaremba-Niedzwiedzka K."/>
            <person name="Martijn J."/>
            <person name="Lind A.E."/>
            <person name="van Eijk R."/>
            <person name="Schleper C."/>
            <person name="Guy L."/>
            <person name="Ettema T.J."/>
        </authorList>
    </citation>
    <scope>NUCLEOTIDE SEQUENCE</scope>
</reference>
<evidence type="ECO:0000313" key="2">
    <source>
        <dbReference type="EMBL" id="KKN44020.1"/>
    </source>
</evidence>